<dbReference type="EMBL" id="RXMA01000008">
    <property type="protein sequence ID" value="RTR20627.1"/>
    <property type="molecule type" value="Genomic_DNA"/>
</dbReference>
<protein>
    <submittedName>
        <fullName evidence="1">Uncharacterized protein</fullName>
    </submittedName>
</protein>
<evidence type="ECO:0000313" key="1">
    <source>
        <dbReference type="EMBL" id="RTR20627.1"/>
    </source>
</evidence>
<dbReference type="Proteomes" id="UP000277007">
    <property type="component" value="Unassembled WGS sequence"/>
</dbReference>
<sequence>MTTRMARVVRMGKLGGYAVLLGGAMLEIDGRMLWPSMDAVMEMVGRHGMTVASWVIDTGTVTG</sequence>
<gene>
    <name evidence="1" type="ORF">EJ903_10955</name>
</gene>
<dbReference type="RefSeq" id="WP_126615050.1">
    <property type="nucleotide sequence ID" value="NZ_JBHUCY010000077.1"/>
</dbReference>
<evidence type="ECO:0000313" key="2">
    <source>
        <dbReference type="Proteomes" id="UP000277007"/>
    </source>
</evidence>
<keyword evidence="2" id="KW-1185">Reference proteome</keyword>
<dbReference type="OrthoDB" id="7308035at2"/>
<reference evidence="1 2" key="1">
    <citation type="submission" date="2018-12" db="EMBL/GenBank/DDBJ databases">
        <authorList>
            <person name="Yang Y."/>
        </authorList>
    </citation>
    <scope>NUCLEOTIDE SEQUENCE [LARGE SCALE GENOMIC DNA]</scope>
    <source>
        <strain evidence="1 2">L-25-5w-1</strain>
    </source>
</reference>
<comment type="caution">
    <text evidence="1">The sequence shown here is derived from an EMBL/GenBank/DDBJ whole genome shotgun (WGS) entry which is preliminary data.</text>
</comment>
<accession>A0A3S0R991</accession>
<dbReference type="AlphaFoldDB" id="A0A3S0R991"/>
<organism evidence="1 2">
    <name type="scientific">Azospirillum griseum</name>
    <dbReference type="NCBI Taxonomy" id="2496639"/>
    <lineage>
        <taxon>Bacteria</taxon>
        <taxon>Pseudomonadati</taxon>
        <taxon>Pseudomonadota</taxon>
        <taxon>Alphaproteobacteria</taxon>
        <taxon>Rhodospirillales</taxon>
        <taxon>Azospirillaceae</taxon>
        <taxon>Azospirillum</taxon>
    </lineage>
</organism>
<name>A0A3S0R991_9PROT</name>
<proteinExistence type="predicted"/>